<protein>
    <submittedName>
        <fullName evidence="2">Uncharacterized protein</fullName>
    </submittedName>
</protein>
<dbReference type="Proteomes" id="UP000027936">
    <property type="component" value="Unassembled WGS sequence"/>
</dbReference>
<evidence type="ECO:0000313" key="2">
    <source>
        <dbReference type="EMBL" id="KEF38798.1"/>
    </source>
</evidence>
<organism evidence="2 3">
    <name type="scientific">Schinkia azotoformans MEV2011</name>
    <dbReference type="NCBI Taxonomy" id="1348973"/>
    <lineage>
        <taxon>Bacteria</taxon>
        <taxon>Bacillati</taxon>
        <taxon>Bacillota</taxon>
        <taxon>Bacilli</taxon>
        <taxon>Bacillales</taxon>
        <taxon>Bacillaceae</taxon>
        <taxon>Calidifontibacillus/Schinkia group</taxon>
        <taxon>Schinkia</taxon>
    </lineage>
</organism>
<dbReference type="AlphaFoldDB" id="A0A072NPF3"/>
<dbReference type="EMBL" id="JJRY01000006">
    <property type="protein sequence ID" value="KEF38798.1"/>
    <property type="molecule type" value="Genomic_DNA"/>
</dbReference>
<dbReference type="RefSeq" id="WP_035195331.1">
    <property type="nucleotide sequence ID" value="NZ_JJRY01000006.1"/>
</dbReference>
<sequence length="79" mass="8487">MAQVDVNKLKQAEAVSSLAKDSITQAIEQSAANTVLCAEALKQASNEIAQAQTLISQVQSQLQTQQQQQQSSGDPEFQI</sequence>
<reference evidence="2 3" key="1">
    <citation type="submission" date="2014-04" db="EMBL/GenBank/DDBJ databases">
        <title>Draft genome sequence of Bacillus azotoformans MEV2011, a (co-) denitrifying strain unable to grow in the presence of oxygen.</title>
        <authorList>
            <person name="Nielsen M."/>
            <person name="Schreiber L."/>
            <person name="Finster K."/>
            <person name="Schramm A."/>
        </authorList>
    </citation>
    <scope>NUCLEOTIDE SEQUENCE [LARGE SCALE GENOMIC DNA]</scope>
    <source>
        <strain evidence="2 3">MEV2011</strain>
    </source>
</reference>
<dbReference type="GeneID" id="89470605"/>
<evidence type="ECO:0000256" key="1">
    <source>
        <dbReference type="SAM" id="Coils"/>
    </source>
</evidence>
<gene>
    <name evidence="2" type="ORF">M670_02012</name>
</gene>
<dbReference type="PATRIC" id="fig|1348973.3.peg.1960"/>
<proteinExistence type="predicted"/>
<evidence type="ECO:0000313" key="3">
    <source>
        <dbReference type="Proteomes" id="UP000027936"/>
    </source>
</evidence>
<feature type="coiled-coil region" evidence="1">
    <location>
        <begin position="41"/>
        <end position="68"/>
    </location>
</feature>
<name>A0A072NPF3_SCHAZ</name>
<accession>A0A072NPF3</accession>
<keyword evidence="1" id="KW-0175">Coiled coil</keyword>
<dbReference type="OrthoDB" id="2628090at2"/>
<comment type="caution">
    <text evidence="2">The sequence shown here is derived from an EMBL/GenBank/DDBJ whole genome shotgun (WGS) entry which is preliminary data.</text>
</comment>